<keyword evidence="9" id="KW-0406">Ion transport</keyword>
<accession>A0A0D0M399</accession>
<evidence type="ECO:0000256" key="15">
    <source>
        <dbReference type="RuleBase" id="RU003357"/>
    </source>
</evidence>
<dbReference type="RefSeq" id="WP_042581038.1">
    <property type="nucleotide sequence ID" value="NZ_JXQQ01000058.1"/>
</dbReference>
<dbReference type="InterPro" id="IPR010105">
    <property type="entry name" value="TonB_sidphr_rcpt"/>
</dbReference>
<feature type="domain" description="TonB-dependent receptor plug" evidence="18">
    <location>
        <begin position="83"/>
        <end position="187"/>
    </location>
</feature>
<keyword evidence="6 14" id="KW-0812">Transmembrane</keyword>
<dbReference type="EMBL" id="JXQQ01000058">
    <property type="protein sequence ID" value="KIQ26796.1"/>
    <property type="molecule type" value="Genomic_DNA"/>
</dbReference>
<dbReference type="SUPFAM" id="SSF56935">
    <property type="entry name" value="Porins"/>
    <property type="match status" value="1"/>
</dbReference>
<dbReference type="InterPro" id="IPR036942">
    <property type="entry name" value="Beta-barrel_TonB_sf"/>
</dbReference>
<dbReference type="AlphaFoldDB" id="A0A0D0M399"/>
<feature type="domain" description="TonB-dependent receptor-like beta-barrel" evidence="17">
    <location>
        <begin position="264"/>
        <end position="705"/>
    </location>
</feature>
<dbReference type="NCBIfam" id="TIGR01783">
    <property type="entry name" value="TonB-siderophor"/>
    <property type="match status" value="1"/>
</dbReference>
<evidence type="ECO:0000259" key="18">
    <source>
        <dbReference type="Pfam" id="PF07715"/>
    </source>
</evidence>
<dbReference type="Proteomes" id="UP000032067">
    <property type="component" value="Unassembled WGS sequence"/>
</dbReference>
<evidence type="ECO:0000256" key="7">
    <source>
        <dbReference type="ARBA" id="ARBA00022729"/>
    </source>
</evidence>
<keyword evidence="10 15" id="KW-0798">TonB box</keyword>
<evidence type="ECO:0000256" key="3">
    <source>
        <dbReference type="ARBA" id="ARBA00022448"/>
    </source>
</evidence>
<evidence type="ECO:0000259" key="17">
    <source>
        <dbReference type="Pfam" id="PF00593"/>
    </source>
</evidence>
<evidence type="ECO:0000256" key="6">
    <source>
        <dbReference type="ARBA" id="ARBA00022692"/>
    </source>
</evidence>
<dbReference type="InterPro" id="IPR000531">
    <property type="entry name" value="Beta-barrel_TonB"/>
</dbReference>
<evidence type="ECO:0000256" key="9">
    <source>
        <dbReference type="ARBA" id="ARBA00023065"/>
    </source>
</evidence>
<evidence type="ECO:0000256" key="13">
    <source>
        <dbReference type="ARBA" id="ARBA00023237"/>
    </source>
</evidence>
<comment type="subcellular location">
    <subcellularLocation>
        <location evidence="1 14">Cell outer membrane</location>
        <topology evidence="1 14">Multi-pass membrane protein</topology>
    </subcellularLocation>
</comment>
<evidence type="ECO:0000256" key="4">
    <source>
        <dbReference type="ARBA" id="ARBA00022452"/>
    </source>
</evidence>
<feature type="chain" id="PRO_5002216215" evidence="16">
    <location>
        <begin position="34"/>
        <end position="737"/>
    </location>
</feature>
<dbReference type="GO" id="GO:0009279">
    <property type="term" value="C:cell outer membrane"/>
    <property type="evidence" value="ECO:0007669"/>
    <property type="project" value="UniProtKB-SubCell"/>
</dbReference>
<proteinExistence type="inferred from homology"/>
<feature type="signal peptide" evidence="16">
    <location>
        <begin position="1"/>
        <end position="33"/>
    </location>
</feature>
<keyword evidence="5" id="KW-0410">Iron transport</keyword>
<dbReference type="InterPro" id="IPR012910">
    <property type="entry name" value="Plug_dom"/>
</dbReference>
<gene>
    <name evidence="19" type="ORF">RT97_22410</name>
</gene>
<reference evidence="19 20" key="1">
    <citation type="submission" date="2014-12" db="EMBL/GenBank/DDBJ databases">
        <title>16Stimator: statistical estimation of ribosomal gene copy numbers from draft genome assemblies.</title>
        <authorList>
            <person name="Perisin M.A."/>
            <person name="Vetter M."/>
            <person name="Gilbert J.A."/>
            <person name="Bergelson J."/>
        </authorList>
    </citation>
    <scope>NUCLEOTIDE SEQUENCE [LARGE SCALE GENOMIC DNA]</scope>
    <source>
        <strain evidence="19 20">MEDvA23</strain>
    </source>
</reference>
<dbReference type="Gene3D" id="2.40.170.20">
    <property type="entry name" value="TonB-dependent receptor, beta-barrel domain"/>
    <property type="match status" value="1"/>
</dbReference>
<evidence type="ECO:0000256" key="2">
    <source>
        <dbReference type="ARBA" id="ARBA00009810"/>
    </source>
</evidence>
<dbReference type="Gene3D" id="2.170.130.10">
    <property type="entry name" value="TonB-dependent receptor, plug domain"/>
    <property type="match status" value="1"/>
</dbReference>
<comment type="caution">
    <text evidence="19">The sequence shown here is derived from an EMBL/GenBank/DDBJ whole genome shotgun (WGS) entry which is preliminary data.</text>
</comment>
<keyword evidence="7 16" id="KW-0732">Signal</keyword>
<evidence type="ECO:0000256" key="12">
    <source>
        <dbReference type="ARBA" id="ARBA00023170"/>
    </source>
</evidence>
<dbReference type="OrthoDB" id="127311at2"/>
<evidence type="ECO:0000256" key="14">
    <source>
        <dbReference type="PROSITE-ProRule" id="PRU01360"/>
    </source>
</evidence>
<keyword evidence="12" id="KW-0675">Receptor</keyword>
<dbReference type="InterPro" id="IPR037066">
    <property type="entry name" value="Plug_dom_sf"/>
</dbReference>
<dbReference type="PROSITE" id="PS52016">
    <property type="entry name" value="TONB_DEPENDENT_REC_3"/>
    <property type="match status" value="1"/>
</dbReference>
<dbReference type="PANTHER" id="PTHR32552:SF68">
    <property type="entry name" value="FERRICHROME OUTER MEMBRANE TRANSPORTER_PHAGE RECEPTOR"/>
    <property type="match status" value="1"/>
</dbReference>
<keyword evidence="8" id="KW-0408">Iron</keyword>
<evidence type="ECO:0000313" key="19">
    <source>
        <dbReference type="EMBL" id="KIQ26796.1"/>
    </source>
</evidence>
<dbReference type="CDD" id="cd01347">
    <property type="entry name" value="ligand_gated_channel"/>
    <property type="match status" value="1"/>
</dbReference>
<evidence type="ECO:0000313" key="20">
    <source>
        <dbReference type="Proteomes" id="UP000032067"/>
    </source>
</evidence>
<name>A0A0D0M399_VARPD</name>
<dbReference type="Pfam" id="PF00593">
    <property type="entry name" value="TonB_dep_Rec_b-barrel"/>
    <property type="match status" value="1"/>
</dbReference>
<keyword evidence="11 14" id="KW-0472">Membrane</keyword>
<dbReference type="GO" id="GO:0038023">
    <property type="term" value="F:signaling receptor activity"/>
    <property type="evidence" value="ECO:0007669"/>
    <property type="project" value="InterPro"/>
</dbReference>
<dbReference type="GO" id="GO:0015891">
    <property type="term" value="P:siderophore transport"/>
    <property type="evidence" value="ECO:0007669"/>
    <property type="project" value="InterPro"/>
</dbReference>
<evidence type="ECO:0000256" key="11">
    <source>
        <dbReference type="ARBA" id="ARBA00023136"/>
    </source>
</evidence>
<evidence type="ECO:0000256" key="8">
    <source>
        <dbReference type="ARBA" id="ARBA00023004"/>
    </source>
</evidence>
<dbReference type="Pfam" id="PF07715">
    <property type="entry name" value="Plug"/>
    <property type="match status" value="1"/>
</dbReference>
<protein>
    <submittedName>
        <fullName evidence="19">Ligand-gated channel protein</fullName>
    </submittedName>
</protein>
<comment type="similarity">
    <text evidence="2 14 15">Belongs to the TonB-dependent receptor family.</text>
</comment>
<keyword evidence="4 14" id="KW-1134">Transmembrane beta strand</keyword>
<keyword evidence="13 14" id="KW-0998">Cell outer membrane</keyword>
<dbReference type="GO" id="GO:0015344">
    <property type="term" value="F:siderophore uptake transmembrane transporter activity"/>
    <property type="evidence" value="ECO:0007669"/>
    <property type="project" value="TreeGrafter"/>
</dbReference>
<evidence type="ECO:0000256" key="1">
    <source>
        <dbReference type="ARBA" id="ARBA00004571"/>
    </source>
</evidence>
<dbReference type="PANTHER" id="PTHR32552">
    <property type="entry name" value="FERRICHROME IRON RECEPTOR-RELATED"/>
    <property type="match status" value="1"/>
</dbReference>
<dbReference type="FunFam" id="2.170.130.10:FF:000001">
    <property type="entry name" value="Catecholate siderophore TonB-dependent receptor"/>
    <property type="match status" value="1"/>
</dbReference>
<evidence type="ECO:0000256" key="16">
    <source>
        <dbReference type="SAM" id="SignalP"/>
    </source>
</evidence>
<evidence type="ECO:0000256" key="5">
    <source>
        <dbReference type="ARBA" id="ARBA00022496"/>
    </source>
</evidence>
<sequence>MRTLPLPRQRLLNASLAAAFGTVITFWGMSASAQTAAQPDAANAGTGAALPSVTVNADTEENGHVNGYLARRSTAGSKTDIPIIETPQSLSVITADRFQAIGATRLRDALGYTPGVNIAPFGSDSRYDWIAVRGFDAYSPGFYEDGLPLRNANSFSVWKTENYGAERIEVLRGPASVLYGLSSPGGVVNVVSKLPTATPIRELQVQVGTNNHRQVAGDFSGALDADGKVLYRLTGVLRDAQLPAGKMADDRTYLAPSLTWRITNDTSLTLYAQVMRNRAGVYTRNRPWAGSLVPSAIGTFIPAKLFQGNPYFDHFNQDQELFGYNFEHRFNDTVTFRQSARAGRLKVDYRGLQAPNFTTVNPDNEFDPVNFQNLSRTLFGSRESVRAFAMDNQVQADVRSGDWKHKILVGVDYQHNNFETNSYSGGSAPDLNIANPYYFNGPFEIPDPYEVNATRLTQTGVYLQDQIKWRDTLQLTLGGRYDTAKSSVFSRLDGTSTTVSDHKFTGRAGLVYLAPNGWAPYLSYSESFQPTGVVDPVTKEPFKPESGRQYEVGLRYQPPGTKNSFSAAIFDLRRKNYISYDTEFQPKQTGEISVRGLELEATTQPTDRMNLTASYSYTPRAIVTSSARPEEIGKQANAVARNQLSAWGDYRFANGIKVGLGVRYTGPTRGNGGGSPIRVPGVTLLDAMVGYDFEHWSLALNVRNLTNKTYIANCDTPSQSCYYGDQRKVLATATYRW</sequence>
<evidence type="ECO:0000256" key="10">
    <source>
        <dbReference type="ARBA" id="ARBA00023077"/>
    </source>
</evidence>
<keyword evidence="3 14" id="KW-0813">Transport</keyword>
<dbReference type="InterPro" id="IPR039426">
    <property type="entry name" value="TonB-dep_rcpt-like"/>
</dbReference>
<organism evidence="19 20">
    <name type="scientific">Variovorax paradoxus</name>
    <dbReference type="NCBI Taxonomy" id="34073"/>
    <lineage>
        <taxon>Bacteria</taxon>
        <taxon>Pseudomonadati</taxon>
        <taxon>Pseudomonadota</taxon>
        <taxon>Betaproteobacteria</taxon>
        <taxon>Burkholderiales</taxon>
        <taxon>Comamonadaceae</taxon>
        <taxon>Variovorax</taxon>
    </lineage>
</organism>